<comment type="function">
    <text evidence="1 11">Essential for recycling GMP and indirectly, cGMP.</text>
</comment>
<dbReference type="EMBL" id="CP098502">
    <property type="protein sequence ID" value="UTI62745.1"/>
    <property type="molecule type" value="Genomic_DNA"/>
</dbReference>
<dbReference type="EC" id="2.7.4.8" evidence="3 11"/>
<evidence type="ECO:0000256" key="8">
    <source>
        <dbReference type="ARBA" id="ARBA00022840"/>
    </source>
</evidence>
<keyword evidence="11" id="KW-0963">Cytoplasm</keyword>
<keyword evidence="14" id="KW-1185">Reference proteome</keyword>
<dbReference type="GO" id="GO:0004385">
    <property type="term" value="F:GMP kinase activity"/>
    <property type="evidence" value="ECO:0007669"/>
    <property type="project" value="UniProtKB-EC"/>
</dbReference>
<feature type="binding site" evidence="11">
    <location>
        <begin position="9"/>
        <end position="16"/>
    </location>
    <ligand>
        <name>ATP</name>
        <dbReference type="ChEBI" id="CHEBI:30616"/>
    </ligand>
</feature>
<gene>
    <name evidence="11 13" type="primary">gmk</name>
    <name evidence="13" type="ORF">NBH00_15415</name>
</gene>
<keyword evidence="7 11" id="KW-0418">Kinase</keyword>
<evidence type="ECO:0000256" key="11">
    <source>
        <dbReference type="HAMAP-Rule" id="MF_00328"/>
    </source>
</evidence>
<evidence type="ECO:0000313" key="13">
    <source>
        <dbReference type="EMBL" id="UTI62745.1"/>
    </source>
</evidence>
<evidence type="ECO:0000256" key="4">
    <source>
        <dbReference type="ARBA" id="ARBA00016296"/>
    </source>
</evidence>
<dbReference type="InterPro" id="IPR027417">
    <property type="entry name" value="P-loop_NTPase"/>
</dbReference>
<evidence type="ECO:0000256" key="10">
    <source>
        <dbReference type="ARBA" id="ARBA00048594"/>
    </source>
</evidence>
<protein>
    <recommendedName>
        <fullName evidence="4 11">Guanylate kinase</fullName>
        <ecNumber evidence="3 11">2.7.4.8</ecNumber>
    </recommendedName>
    <alternativeName>
        <fullName evidence="9 11">GMP kinase</fullName>
    </alternativeName>
</protein>
<evidence type="ECO:0000313" key="14">
    <source>
        <dbReference type="Proteomes" id="UP001056035"/>
    </source>
</evidence>
<keyword evidence="8 11" id="KW-0067">ATP-binding</keyword>
<evidence type="ECO:0000259" key="12">
    <source>
        <dbReference type="PROSITE" id="PS50052"/>
    </source>
</evidence>
<dbReference type="CDD" id="cd00071">
    <property type="entry name" value="GMPK"/>
    <property type="match status" value="1"/>
</dbReference>
<dbReference type="InterPro" id="IPR008145">
    <property type="entry name" value="GK/Ca_channel_bsu"/>
</dbReference>
<dbReference type="PROSITE" id="PS00856">
    <property type="entry name" value="GUANYLATE_KINASE_1"/>
    <property type="match status" value="1"/>
</dbReference>
<evidence type="ECO:0000256" key="1">
    <source>
        <dbReference type="ARBA" id="ARBA00003531"/>
    </source>
</evidence>
<comment type="catalytic activity">
    <reaction evidence="10 11">
        <text>GMP + ATP = GDP + ADP</text>
        <dbReference type="Rhea" id="RHEA:20780"/>
        <dbReference type="ChEBI" id="CHEBI:30616"/>
        <dbReference type="ChEBI" id="CHEBI:58115"/>
        <dbReference type="ChEBI" id="CHEBI:58189"/>
        <dbReference type="ChEBI" id="CHEBI:456216"/>
        <dbReference type="EC" id="2.7.4.8"/>
    </reaction>
</comment>
<dbReference type="SMART" id="SM00072">
    <property type="entry name" value="GuKc"/>
    <property type="match status" value="1"/>
</dbReference>
<proteinExistence type="inferred from homology"/>
<evidence type="ECO:0000256" key="5">
    <source>
        <dbReference type="ARBA" id="ARBA00022679"/>
    </source>
</evidence>
<evidence type="ECO:0000256" key="2">
    <source>
        <dbReference type="ARBA" id="ARBA00005790"/>
    </source>
</evidence>
<dbReference type="PROSITE" id="PS50052">
    <property type="entry name" value="GUANYLATE_KINASE_2"/>
    <property type="match status" value="1"/>
</dbReference>
<dbReference type="Gene3D" id="3.40.50.300">
    <property type="entry name" value="P-loop containing nucleotide triphosphate hydrolases"/>
    <property type="match status" value="1"/>
</dbReference>
<keyword evidence="6 11" id="KW-0547">Nucleotide-binding</keyword>
<comment type="similarity">
    <text evidence="2 11">Belongs to the guanylate kinase family.</text>
</comment>
<evidence type="ECO:0000256" key="9">
    <source>
        <dbReference type="ARBA" id="ARBA00030128"/>
    </source>
</evidence>
<dbReference type="SUPFAM" id="SSF52540">
    <property type="entry name" value="P-loop containing nucleoside triphosphate hydrolases"/>
    <property type="match status" value="1"/>
</dbReference>
<dbReference type="Pfam" id="PF00625">
    <property type="entry name" value="Guanylate_kin"/>
    <property type="match status" value="1"/>
</dbReference>
<organism evidence="13 14">
    <name type="scientific">Paraconexibacter antarcticus</name>
    <dbReference type="NCBI Taxonomy" id="2949664"/>
    <lineage>
        <taxon>Bacteria</taxon>
        <taxon>Bacillati</taxon>
        <taxon>Actinomycetota</taxon>
        <taxon>Thermoleophilia</taxon>
        <taxon>Solirubrobacterales</taxon>
        <taxon>Paraconexibacteraceae</taxon>
        <taxon>Paraconexibacter</taxon>
    </lineage>
</organism>
<dbReference type="RefSeq" id="WP_254569480.1">
    <property type="nucleotide sequence ID" value="NZ_CP098502.1"/>
</dbReference>
<dbReference type="PANTHER" id="PTHR23117:SF13">
    <property type="entry name" value="GUANYLATE KINASE"/>
    <property type="match status" value="1"/>
</dbReference>
<evidence type="ECO:0000256" key="3">
    <source>
        <dbReference type="ARBA" id="ARBA00012961"/>
    </source>
</evidence>
<dbReference type="PANTHER" id="PTHR23117">
    <property type="entry name" value="GUANYLATE KINASE-RELATED"/>
    <property type="match status" value="1"/>
</dbReference>
<accession>A0ABY5DPV1</accession>
<sequence length="189" mass="20498">MAKVFVITGPSGVGKGTLIRELRDRVPELELSVSATTRAPRPGEADGVDYHFLTPELFAARVGEGAFVEHAEYSGRRYGTLRAELDRRTSGGHPVVLEIEVQGARQVRSAMPEAVQIFIVPPSTDTLRQRLVGRGTDDDEQVAARLEVAVSELAAQDEFDYKVTNADLETAVAELVGIVRRESAASAPR</sequence>
<feature type="domain" description="Guanylate kinase-like" evidence="12">
    <location>
        <begin position="2"/>
        <end position="180"/>
    </location>
</feature>
<name>A0ABY5DPV1_9ACTN</name>
<keyword evidence="5 11" id="KW-0808">Transferase</keyword>
<dbReference type="Proteomes" id="UP001056035">
    <property type="component" value="Chromosome"/>
</dbReference>
<dbReference type="InterPro" id="IPR020590">
    <property type="entry name" value="Guanylate_kinase_CS"/>
</dbReference>
<evidence type="ECO:0000256" key="7">
    <source>
        <dbReference type="ARBA" id="ARBA00022777"/>
    </source>
</evidence>
<reference evidence="13 14" key="1">
    <citation type="submission" date="2022-06" db="EMBL/GenBank/DDBJ databases">
        <title>Paraconexibacter antarcticus.</title>
        <authorList>
            <person name="Kim C.S."/>
        </authorList>
    </citation>
    <scope>NUCLEOTIDE SEQUENCE [LARGE SCALE GENOMIC DNA]</scope>
    <source>
        <strain evidence="13 14">02-257</strain>
    </source>
</reference>
<dbReference type="InterPro" id="IPR008144">
    <property type="entry name" value="Guanylate_kin-like_dom"/>
</dbReference>
<evidence type="ECO:0000256" key="6">
    <source>
        <dbReference type="ARBA" id="ARBA00022741"/>
    </source>
</evidence>
<dbReference type="InterPro" id="IPR017665">
    <property type="entry name" value="Guanylate_kinase"/>
</dbReference>
<dbReference type="HAMAP" id="MF_00328">
    <property type="entry name" value="Guanylate_kinase"/>
    <property type="match status" value="1"/>
</dbReference>
<dbReference type="NCBIfam" id="TIGR03263">
    <property type="entry name" value="guanyl_kin"/>
    <property type="match status" value="1"/>
</dbReference>
<dbReference type="Gene3D" id="3.30.63.10">
    <property type="entry name" value="Guanylate Kinase phosphate binding domain"/>
    <property type="match status" value="1"/>
</dbReference>
<comment type="subcellular location">
    <subcellularLocation>
        <location evidence="11">Cytoplasm</location>
    </subcellularLocation>
</comment>